<name>A0A918J2E7_9FLAO</name>
<evidence type="ECO:0000313" key="1">
    <source>
        <dbReference type="EMBL" id="GGW43961.1"/>
    </source>
</evidence>
<dbReference type="RefSeq" id="WP_157373880.1">
    <property type="nucleotide sequence ID" value="NZ_BMWP01000024.1"/>
</dbReference>
<reference evidence="1" key="1">
    <citation type="journal article" date="2014" name="Int. J. Syst. Evol. Microbiol.">
        <title>Complete genome sequence of Corynebacterium casei LMG S-19264T (=DSM 44701T), isolated from a smear-ripened cheese.</title>
        <authorList>
            <consortium name="US DOE Joint Genome Institute (JGI-PGF)"/>
            <person name="Walter F."/>
            <person name="Albersmeier A."/>
            <person name="Kalinowski J."/>
            <person name="Ruckert C."/>
        </authorList>
    </citation>
    <scope>NUCLEOTIDE SEQUENCE</scope>
    <source>
        <strain evidence="1">KCTC 12113</strain>
    </source>
</reference>
<accession>A0A918J2E7</accession>
<dbReference type="Proteomes" id="UP000634668">
    <property type="component" value="Unassembled WGS sequence"/>
</dbReference>
<reference evidence="1" key="2">
    <citation type="submission" date="2020-09" db="EMBL/GenBank/DDBJ databases">
        <authorList>
            <person name="Sun Q."/>
            <person name="Kim S."/>
        </authorList>
    </citation>
    <scope>NUCLEOTIDE SEQUENCE</scope>
    <source>
        <strain evidence="1">KCTC 12113</strain>
    </source>
</reference>
<gene>
    <name evidence="1" type="ORF">GCM10007383_30630</name>
</gene>
<dbReference type="AlphaFoldDB" id="A0A918J2E7"/>
<comment type="caution">
    <text evidence="1">The sequence shown here is derived from an EMBL/GenBank/DDBJ whole genome shotgun (WGS) entry which is preliminary data.</text>
</comment>
<keyword evidence="2" id="KW-1185">Reference proteome</keyword>
<organism evidence="1 2">
    <name type="scientific">Arenibacter certesii</name>
    <dbReference type="NCBI Taxonomy" id="228955"/>
    <lineage>
        <taxon>Bacteria</taxon>
        <taxon>Pseudomonadati</taxon>
        <taxon>Bacteroidota</taxon>
        <taxon>Flavobacteriia</taxon>
        <taxon>Flavobacteriales</taxon>
        <taxon>Flavobacteriaceae</taxon>
        <taxon>Arenibacter</taxon>
    </lineage>
</organism>
<dbReference type="EMBL" id="BMWP01000024">
    <property type="protein sequence ID" value="GGW43961.1"/>
    <property type="molecule type" value="Genomic_DNA"/>
</dbReference>
<evidence type="ECO:0000313" key="2">
    <source>
        <dbReference type="Proteomes" id="UP000634668"/>
    </source>
</evidence>
<protein>
    <submittedName>
        <fullName evidence="1">Uncharacterized protein</fullName>
    </submittedName>
</protein>
<proteinExistence type="predicted"/>
<sequence>MLMTPETKIKLIESAEKRLDLLTIELESLRGTYKTIEASEKFSQNQKLNVNFEGIKNLINYRIFIGILTADLCCVTIDYLNAKYQYQGLFSARQIVVITGEGYKKIYNFTLENKQGDLISKHRNNSFWIKEIGFITNELPEFKPRYDSLTQKLDNYLKVNFELLKEQRDLSIHYDKEPMKVITMLTTFDIEETFKNMAPFLQILNEMFSFTLDLSQGYLKKLDSSKIVFSEKLSKVEGIITKSK</sequence>